<name>R4XCE5_TAPDE</name>
<feature type="compositionally biased region" description="Basic residues" evidence="1">
    <location>
        <begin position="228"/>
        <end position="240"/>
    </location>
</feature>
<feature type="compositionally biased region" description="Polar residues" evidence="1">
    <location>
        <begin position="241"/>
        <end position="259"/>
    </location>
</feature>
<feature type="compositionally biased region" description="Basic and acidic residues" evidence="1">
    <location>
        <begin position="82"/>
        <end position="93"/>
    </location>
</feature>
<gene>
    <name evidence="2" type="ORF">TAPDE_003462</name>
</gene>
<evidence type="ECO:0000256" key="1">
    <source>
        <dbReference type="SAM" id="MobiDB-lite"/>
    </source>
</evidence>
<sequence length="320" mass="34639">MAVGHERQRELKKAKSGTKAGSVPGQNKAEADALRISISAKSSDSELDSVKVSEMLDSTTGGLAEVQQCVKSAVKASTSPAKTKDSEEGKVAEAETQTDTMTKSARKRAVKNKKKQLIGDPATKQESTQSAPPAPDTLDWSEQPMNDNSNRTLLSQTQNAGITTNEKVRTVKSKFSKEEKAEYRAKKAEAARLLKQSIEKPESTETATHAAQLDESSQVTVNPDLSTKRKKDKAQQKNKKSLLSISNECSPALNPSNTAELKVDVPNNHTNSLQTDSEVSEPPTTETIMKPISTSNRPIANNKHRSQKSMDCGFSSPCNN</sequence>
<feature type="compositionally biased region" description="Basic and acidic residues" evidence="1">
    <location>
        <begin position="194"/>
        <end position="203"/>
    </location>
</feature>
<evidence type="ECO:0000313" key="3">
    <source>
        <dbReference type="Proteomes" id="UP000013776"/>
    </source>
</evidence>
<dbReference type="AlphaFoldDB" id="R4XCE5"/>
<organism evidence="2 3">
    <name type="scientific">Taphrina deformans (strain PYCC 5710 / ATCC 11124 / CBS 356.35 / IMI 108563 / JCM 9778 / NBRC 8474)</name>
    <name type="common">Peach leaf curl fungus</name>
    <name type="synonym">Lalaria deformans</name>
    <dbReference type="NCBI Taxonomy" id="1097556"/>
    <lineage>
        <taxon>Eukaryota</taxon>
        <taxon>Fungi</taxon>
        <taxon>Dikarya</taxon>
        <taxon>Ascomycota</taxon>
        <taxon>Taphrinomycotina</taxon>
        <taxon>Taphrinomycetes</taxon>
        <taxon>Taphrinales</taxon>
        <taxon>Taphrinaceae</taxon>
        <taxon>Taphrina</taxon>
    </lineage>
</organism>
<feature type="region of interest" description="Disordered" evidence="1">
    <location>
        <begin position="73"/>
        <end position="168"/>
    </location>
</feature>
<keyword evidence="3" id="KW-1185">Reference proteome</keyword>
<reference evidence="2 3" key="1">
    <citation type="journal article" date="2013" name="MBio">
        <title>Genome sequencing of the plant pathogen Taphrina deformans, the causal agent of peach leaf curl.</title>
        <authorList>
            <person name="Cisse O.H."/>
            <person name="Almeida J.M.G.C.F."/>
            <person name="Fonseca A."/>
            <person name="Kumar A.A."/>
            <person name="Salojaervi J."/>
            <person name="Overmyer K."/>
            <person name="Hauser P.M."/>
            <person name="Pagni M."/>
        </authorList>
    </citation>
    <scope>NUCLEOTIDE SEQUENCE [LARGE SCALE GENOMIC DNA]</scope>
    <source>
        <strain evidence="3">PYCC 5710 / ATCC 11124 / CBS 356.35 / IMI 108563 / JCM 9778 / NBRC 8474</strain>
    </source>
</reference>
<accession>R4XCE5</accession>
<dbReference type="Proteomes" id="UP000013776">
    <property type="component" value="Unassembled WGS sequence"/>
</dbReference>
<evidence type="ECO:0000313" key="2">
    <source>
        <dbReference type="EMBL" id="CCG83261.1"/>
    </source>
</evidence>
<feature type="compositionally biased region" description="Polar residues" evidence="1">
    <location>
        <begin position="143"/>
        <end position="165"/>
    </location>
</feature>
<feature type="compositionally biased region" description="Basic and acidic residues" evidence="1">
    <location>
        <begin position="1"/>
        <end position="13"/>
    </location>
</feature>
<feature type="compositionally biased region" description="Polar residues" evidence="1">
    <location>
        <begin position="267"/>
        <end position="299"/>
    </location>
</feature>
<feature type="compositionally biased region" description="Basic residues" evidence="1">
    <location>
        <begin position="104"/>
        <end position="116"/>
    </location>
</feature>
<feature type="region of interest" description="Disordered" evidence="1">
    <location>
        <begin position="194"/>
        <end position="320"/>
    </location>
</feature>
<dbReference type="EMBL" id="CAHR02000132">
    <property type="protein sequence ID" value="CCG83261.1"/>
    <property type="molecule type" value="Genomic_DNA"/>
</dbReference>
<comment type="caution">
    <text evidence="2">The sequence shown here is derived from an EMBL/GenBank/DDBJ whole genome shotgun (WGS) entry which is preliminary data.</text>
</comment>
<dbReference type="VEuPathDB" id="FungiDB:TAPDE_003462"/>
<feature type="region of interest" description="Disordered" evidence="1">
    <location>
        <begin position="1"/>
        <end position="31"/>
    </location>
</feature>
<proteinExistence type="predicted"/>
<protein>
    <submittedName>
        <fullName evidence="2">Uncharacterized protein</fullName>
    </submittedName>
</protein>
<feature type="compositionally biased region" description="Polar residues" evidence="1">
    <location>
        <begin position="204"/>
        <end position="225"/>
    </location>
</feature>